<dbReference type="GeneID" id="54366556"/>
<evidence type="ECO:0000313" key="2">
    <source>
        <dbReference type="RefSeq" id="XP_033456916.1"/>
    </source>
</evidence>
<reference evidence="2" key="2">
    <citation type="submission" date="2020-04" db="EMBL/GenBank/DDBJ databases">
        <authorList>
            <consortium name="NCBI Genome Project"/>
        </authorList>
    </citation>
    <scope>NUCLEOTIDE SEQUENCE</scope>
    <source>
        <strain evidence="2">CBS 342.82</strain>
    </source>
</reference>
<keyword evidence="1" id="KW-1185">Reference proteome</keyword>
<proteinExistence type="predicted"/>
<dbReference type="Proteomes" id="UP000504637">
    <property type="component" value="Unplaced"/>
</dbReference>
<dbReference type="AlphaFoldDB" id="A0A6J3LVT9"/>
<reference evidence="2" key="3">
    <citation type="submission" date="2025-08" db="UniProtKB">
        <authorList>
            <consortium name="RefSeq"/>
        </authorList>
    </citation>
    <scope>IDENTIFICATION</scope>
    <source>
        <strain evidence="2">CBS 342.82</strain>
    </source>
</reference>
<name>A0A6J3LVT9_9PEZI</name>
<evidence type="ECO:0000313" key="1">
    <source>
        <dbReference type="Proteomes" id="UP000504637"/>
    </source>
</evidence>
<gene>
    <name evidence="2" type="ORF">K489DRAFT_60914</name>
</gene>
<reference evidence="2" key="1">
    <citation type="submission" date="2020-01" db="EMBL/GenBank/DDBJ databases">
        <authorList>
            <consortium name="DOE Joint Genome Institute"/>
            <person name="Haridas S."/>
            <person name="Albert R."/>
            <person name="Binder M."/>
            <person name="Bloem J."/>
            <person name="Labutti K."/>
            <person name="Salamov A."/>
            <person name="Andreopoulos B."/>
            <person name="Baker S.E."/>
            <person name="Barry K."/>
            <person name="Bills G."/>
            <person name="Bluhm B.H."/>
            <person name="Cannon C."/>
            <person name="Castanera R."/>
            <person name="Culley D.E."/>
            <person name="Daum C."/>
            <person name="Ezra D."/>
            <person name="Gonzalez J.B."/>
            <person name="Henrissat B."/>
            <person name="Kuo A."/>
            <person name="Liang C."/>
            <person name="Lipzen A."/>
            <person name="Lutzoni F."/>
            <person name="Magnuson J."/>
            <person name="Mondo S."/>
            <person name="Nolan M."/>
            <person name="Ohm R."/>
            <person name="Pangilinan J."/>
            <person name="Park H.-J."/>
            <person name="Ramirez L."/>
            <person name="Alfaro M."/>
            <person name="Sun H."/>
            <person name="Tritt A."/>
            <person name="Yoshinaga Y."/>
            <person name="Zwiers L.-H."/>
            <person name="Turgeon B.G."/>
            <person name="Goodwin S.B."/>
            <person name="Spatafora J.W."/>
            <person name="Crous P.W."/>
            <person name="Grigoriev I.V."/>
        </authorList>
    </citation>
    <scope>NUCLEOTIDE SEQUENCE</scope>
    <source>
        <strain evidence="2">CBS 342.82</strain>
    </source>
</reference>
<sequence>MVFYFISLSHHSSDIFPAEHGVSWERETYRTAGASGAVAAFCLQTQSLVASIAPCWGWLGRQSFLFNFACLRLLALRFGGDFSPPSQPFKPLGNVRSDQARRPWWKEMAERLFALSLSLLYLVPFLGKFSCSQPGIEEKIINNFSLLLNSLAGSDDLLTITDLLRRSYHRSLAVWLPQAMSLRLSTHTPPCTPIYRDGLYLLHVLAGIKINKNSLAGDVPFA</sequence>
<accession>A0A6J3LVT9</accession>
<dbReference type="RefSeq" id="XP_033456916.1">
    <property type="nucleotide sequence ID" value="XM_033608756.1"/>
</dbReference>
<protein>
    <submittedName>
        <fullName evidence="2">Uncharacterized protein</fullName>
    </submittedName>
</protein>
<organism evidence="2">
    <name type="scientific">Dissoconium aciculare CBS 342.82</name>
    <dbReference type="NCBI Taxonomy" id="1314786"/>
    <lineage>
        <taxon>Eukaryota</taxon>
        <taxon>Fungi</taxon>
        <taxon>Dikarya</taxon>
        <taxon>Ascomycota</taxon>
        <taxon>Pezizomycotina</taxon>
        <taxon>Dothideomycetes</taxon>
        <taxon>Dothideomycetidae</taxon>
        <taxon>Mycosphaerellales</taxon>
        <taxon>Dissoconiaceae</taxon>
        <taxon>Dissoconium</taxon>
    </lineage>
</organism>